<comment type="subcellular location">
    <subcellularLocation>
        <location evidence="1">Membrane</location>
        <topology evidence="1">Multi-pass membrane protein</topology>
    </subcellularLocation>
</comment>
<dbReference type="InterPro" id="IPR004680">
    <property type="entry name" value="Cit_transptr-like_dom"/>
</dbReference>
<keyword evidence="3 6" id="KW-0812">Transmembrane</keyword>
<evidence type="ECO:0000256" key="5">
    <source>
        <dbReference type="ARBA" id="ARBA00023136"/>
    </source>
</evidence>
<feature type="domain" description="Citrate transporter-like" evidence="7">
    <location>
        <begin position="6"/>
        <end position="173"/>
    </location>
</feature>
<keyword evidence="2" id="KW-0813">Transport</keyword>
<feature type="transmembrane region" description="Helical" evidence="6">
    <location>
        <begin position="114"/>
        <end position="138"/>
    </location>
</feature>
<evidence type="ECO:0000256" key="3">
    <source>
        <dbReference type="ARBA" id="ARBA00022692"/>
    </source>
</evidence>
<protein>
    <submittedName>
        <fullName evidence="8">Citrate transporter</fullName>
    </submittedName>
</protein>
<accession>A0A1I4TMU5</accession>
<keyword evidence="4 6" id="KW-1133">Transmembrane helix</keyword>
<feature type="transmembrane region" description="Helical" evidence="6">
    <location>
        <begin position="34"/>
        <end position="53"/>
    </location>
</feature>
<gene>
    <name evidence="8" type="ORF">SAMN05421863_105223</name>
</gene>
<dbReference type="PANTHER" id="PTHR43568:SF1">
    <property type="entry name" value="P PROTEIN"/>
    <property type="match status" value="1"/>
</dbReference>
<dbReference type="Proteomes" id="UP000183287">
    <property type="component" value="Unassembled WGS sequence"/>
</dbReference>
<sequence>MQYLGLVGLGVGVLALASAPLPRKQMLKEFDWSTLFFLVGIFILVDSVERIGLLKSFAQWLTDIGLGNPTGYLAFLTWISVVLSGFIDNVPYAALMIPVCRYLAESLAIAPWAFYYGMLVGAGLGGNITPVSATKNILACGMLEKRGYRIDLWQYMKISVPFSIAAVLVVHILLQLLWL</sequence>
<evidence type="ECO:0000256" key="2">
    <source>
        <dbReference type="ARBA" id="ARBA00022448"/>
    </source>
</evidence>
<evidence type="ECO:0000259" key="7">
    <source>
        <dbReference type="Pfam" id="PF03600"/>
    </source>
</evidence>
<dbReference type="GO" id="GO:0016020">
    <property type="term" value="C:membrane"/>
    <property type="evidence" value="ECO:0007669"/>
    <property type="project" value="UniProtKB-SubCell"/>
</dbReference>
<evidence type="ECO:0000256" key="4">
    <source>
        <dbReference type="ARBA" id="ARBA00022989"/>
    </source>
</evidence>
<dbReference type="PANTHER" id="PTHR43568">
    <property type="entry name" value="P PROTEIN"/>
    <property type="match status" value="1"/>
</dbReference>
<feature type="transmembrane region" description="Helical" evidence="6">
    <location>
        <begin position="73"/>
        <end position="94"/>
    </location>
</feature>
<keyword evidence="5 6" id="KW-0472">Membrane</keyword>
<proteinExistence type="predicted"/>
<organism evidence="8 9">
    <name type="scientific">Nitrosomonas communis</name>
    <dbReference type="NCBI Taxonomy" id="44574"/>
    <lineage>
        <taxon>Bacteria</taxon>
        <taxon>Pseudomonadati</taxon>
        <taxon>Pseudomonadota</taxon>
        <taxon>Betaproteobacteria</taxon>
        <taxon>Nitrosomonadales</taxon>
        <taxon>Nitrosomonadaceae</taxon>
        <taxon>Nitrosomonas</taxon>
    </lineage>
</organism>
<keyword evidence="9" id="KW-1185">Reference proteome</keyword>
<dbReference type="OrthoDB" id="3177666at2"/>
<evidence type="ECO:0000313" key="8">
    <source>
        <dbReference type="EMBL" id="SFM77887.1"/>
    </source>
</evidence>
<dbReference type="EMBL" id="FOUB01000052">
    <property type="protein sequence ID" value="SFM77887.1"/>
    <property type="molecule type" value="Genomic_DNA"/>
</dbReference>
<evidence type="ECO:0000313" key="9">
    <source>
        <dbReference type="Proteomes" id="UP000183287"/>
    </source>
</evidence>
<evidence type="ECO:0000256" key="1">
    <source>
        <dbReference type="ARBA" id="ARBA00004141"/>
    </source>
</evidence>
<dbReference type="AlphaFoldDB" id="A0A1I4TMU5"/>
<reference evidence="9" key="1">
    <citation type="submission" date="2016-10" db="EMBL/GenBank/DDBJ databases">
        <authorList>
            <person name="Varghese N."/>
            <person name="Submissions S."/>
        </authorList>
    </citation>
    <scope>NUCLEOTIDE SEQUENCE [LARGE SCALE GENOMIC DNA]</scope>
    <source>
        <strain evidence="9">Nm44</strain>
    </source>
</reference>
<dbReference type="GO" id="GO:0055085">
    <property type="term" value="P:transmembrane transport"/>
    <property type="evidence" value="ECO:0007669"/>
    <property type="project" value="InterPro"/>
</dbReference>
<name>A0A1I4TMU5_9PROT</name>
<dbReference type="InterPro" id="IPR051475">
    <property type="entry name" value="Diverse_Ion_Transporter"/>
</dbReference>
<feature type="transmembrane region" description="Helical" evidence="6">
    <location>
        <begin position="158"/>
        <end position="178"/>
    </location>
</feature>
<dbReference type="Pfam" id="PF03600">
    <property type="entry name" value="CitMHS"/>
    <property type="match status" value="1"/>
</dbReference>
<evidence type="ECO:0000256" key="6">
    <source>
        <dbReference type="SAM" id="Phobius"/>
    </source>
</evidence>